<dbReference type="AlphaFoldDB" id="D3Q9F7"/>
<comment type="subcellular location">
    <subcellularLocation>
        <location evidence="1">Membrane</location>
        <topology evidence="1">Multi-pass membrane protein</topology>
    </subcellularLocation>
</comment>
<evidence type="ECO:0000256" key="6">
    <source>
        <dbReference type="ARBA" id="ARBA00023136"/>
    </source>
</evidence>
<dbReference type="PANTHER" id="PTHR43867">
    <property type="entry name" value="CELLULOSE SYNTHASE CATALYTIC SUBUNIT A [UDP-FORMING]"/>
    <property type="match status" value="1"/>
</dbReference>
<feature type="transmembrane region" description="Helical" evidence="7">
    <location>
        <begin position="48"/>
        <end position="70"/>
    </location>
</feature>
<dbReference type="HOGENOM" id="CLU_020629_1_0_11"/>
<keyword evidence="6 7" id="KW-0472">Membrane</keyword>
<dbReference type="KEGG" id="sna:Snas_2964"/>
<evidence type="ECO:0000256" key="4">
    <source>
        <dbReference type="ARBA" id="ARBA00022692"/>
    </source>
</evidence>
<feature type="transmembrane region" description="Helical" evidence="7">
    <location>
        <begin position="21"/>
        <end position="42"/>
    </location>
</feature>
<dbReference type="InterPro" id="IPR029044">
    <property type="entry name" value="Nucleotide-diphossugar_trans"/>
</dbReference>
<accession>D3Q9F7</accession>
<evidence type="ECO:0000256" key="1">
    <source>
        <dbReference type="ARBA" id="ARBA00004141"/>
    </source>
</evidence>
<dbReference type="EMBL" id="CP001778">
    <property type="protein sequence ID" value="ADD42639.1"/>
    <property type="molecule type" value="Genomic_DNA"/>
</dbReference>
<proteinExistence type="predicted"/>
<keyword evidence="4 7" id="KW-0812">Transmembrane</keyword>
<dbReference type="PANTHER" id="PTHR43867:SF2">
    <property type="entry name" value="CELLULOSE SYNTHASE CATALYTIC SUBUNIT A [UDP-FORMING]"/>
    <property type="match status" value="1"/>
</dbReference>
<dbReference type="Gene3D" id="3.90.550.10">
    <property type="entry name" value="Spore Coat Polysaccharide Biosynthesis Protein SpsA, Chain A"/>
    <property type="match status" value="1"/>
</dbReference>
<dbReference type="InterPro" id="IPR050321">
    <property type="entry name" value="Glycosyltr_2/OpgH_subfam"/>
</dbReference>
<name>D3Q9F7_STANL</name>
<sequence>MTDVDTREFSARTLFSRGQRITLTVIAAAIAIPLGLNLTLGIGPEPLWWGRMAIAATVVLYLAVIGFKLAMIAGSGRSSALHFDPGSLTVIADAALPPYTVLVPLYREATVLPTLVSRLSALDYPRDRLQILLLIEADDAETLDAAVTCATDPRFEIVVIPDSVPKTKPKACNIGLARAVGEFCVIYDAEDRPDPDQLRKAALAFRLSPQRVVCVQAELQYWNPWTNWLTRCFAAEYATNFSMTLHGMDRYRLAIPLGGTSNHFRTDALRALGGWDPYNVTEDADLGIRIARRGWDVRMMVSVTEEEANARLGNWLRQRSRWIKGYLQTWLVHSRRPYRLWREVGTRRSLAVHLTLGFATVTTLVNPVMWAMTILYLIVGPQPLEPLFPKYNLYGGVIAMLLGNALMCYTLMLGCVRRGLFAAVRVMLTIPLYWGLMSLAAYKALIQLLRPSKRHYWELTEHGLVRSEDTVETHNV</sequence>
<dbReference type="CAZy" id="GT2">
    <property type="family name" value="Glycosyltransferase Family 2"/>
</dbReference>
<dbReference type="RefSeq" id="WP_013018210.1">
    <property type="nucleotide sequence ID" value="NC_013947.1"/>
</dbReference>
<feature type="transmembrane region" description="Helical" evidence="7">
    <location>
        <begin position="420"/>
        <end position="442"/>
    </location>
</feature>
<dbReference type="GO" id="GO:0016020">
    <property type="term" value="C:membrane"/>
    <property type="evidence" value="ECO:0007669"/>
    <property type="project" value="UniProtKB-SubCell"/>
</dbReference>
<evidence type="ECO:0000313" key="10">
    <source>
        <dbReference type="Proteomes" id="UP000000844"/>
    </source>
</evidence>
<evidence type="ECO:0000256" key="5">
    <source>
        <dbReference type="ARBA" id="ARBA00022989"/>
    </source>
</evidence>
<evidence type="ECO:0000256" key="2">
    <source>
        <dbReference type="ARBA" id="ARBA00022676"/>
    </source>
</evidence>
<evidence type="ECO:0000256" key="3">
    <source>
        <dbReference type="ARBA" id="ARBA00022679"/>
    </source>
</evidence>
<evidence type="ECO:0000256" key="7">
    <source>
        <dbReference type="SAM" id="Phobius"/>
    </source>
</evidence>
<reference evidence="9 10" key="1">
    <citation type="journal article" date="2009" name="Stand. Genomic Sci.">
        <title>Complete genome sequence of Stackebrandtia nassauensis type strain (LLR-40K-21).</title>
        <authorList>
            <person name="Munk C."/>
            <person name="Lapidus A."/>
            <person name="Copeland A."/>
            <person name="Jando M."/>
            <person name="Mayilraj S."/>
            <person name="Glavina Del Rio T."/>
            <person name="Nolan M."/>
            <person name="Chen F."/>
            <person name="Lucas S."/>
            <person name="Tice H."/>
            <person name="Cheng J.F."/>
            <person name="Han C."/>
            <person name="Detter J.C."/>
            <person name="Bruce D."/>
            <person name="Goodwin L."/>
            <person name="Chain P."/>
            <person name="Pitluck S."/>
            <person name="Goker M."/>
            <person name="Ovchinikova G."/>
            <person name="Pati A."/>
            <person name="Ivanova N."/>
            <person name="Mavromatis K."/>
            <person name="Chen A."/>
            <person name="Palaniappan K."/>
            <person name="Land M."/>
            <person name="Hauser L."/>
            <person name="Chang Y.J."/>
            <person name="Jeffries C.D."/>
            <person name="Bristow J."/>
            <person name="Eisen J.A."/>
            <person name="Markowitz V."/>
            <person name="Hugenholtz P."/>
            <person name="Kyrpides N.C."/>
            <person name="Klenk H.P."/>
        </authorList>
    </citation>
    <scope>NUCLEOTIDE SEQUENCE [LARGE SCALE GENOMIC DNA]</scope>
    <source>
        <strain evidence="10">DSM 44728 / CIP 108903 / NRRL B-16338 / NBRC 102104 / LLR-40K-21</strain>
    </source>
</reference>
<dbReference type="InterPro" id="IPR001173">
    <property type="entry name" value="Glyco_trans_2-like"/>
</dbReference>
<feature type="transmembrane region" description="Helical" evidence="7">
    <location>
        <begin position="350"/>
        <end position="379"/>
    </location>
</feature>
<evidence type="ECO:0000313" key="9">
    <source>
        <dbReference type="EMBL" id="ADD42639.1"/>
    </source>
</evidence>
<dbReference type="CDD" id="cd06427">
    <property type="entry name" value="CESA_like_2"/>
    <property type="match status" value="1"/>
</dbReference>
<gene>
    <name evidence="9" type="ordered locus">Snas_2964</name>
</gene>
<dbReference type="Proteomes" id="UP000000844">
    <property type="component" value="Chromosome"/>
</dbReference>
<keyword evidence="10" id="KW-1185">Reference proteome</keyword>
<dbReference type="OrthoDB" id="7431422at2"/>
<keyword evidence="2" id="KW-0328">Glycosyltransferase</keyword>
<dbReference type="GO" id="GO:0016757">
    <property type="term" value="F:glycosyltransferase activity"/>
    <property type="evidence" value="ECO:0007669"/>
    <property type="project" value="UniProtKB-KW"/>
</dbReference>
<dbReference type="SUPFAM" id="SSF53448">
    <property type="entry name" value="Nucleotide-diphospho-sugar transferases"/>
    <property type="match status" value="1"/>
</dbReference>
<evidence type="ECO:0000259" key="8">
    <source>
        <dbReference type="Pfam" id="PF13632"/>
    </source>
</evidence>
<dbReference type="eggNOG" id="COG1215">
    <property type="taxonomic scope" value="Bacteria"/>
</dbReference>
<keyword evidence="3 9" id="KW-0808">Transferase</keyword>
<dbReference type="Pfam" id="PF13632">
    <property type="entry name" value="Glyco_trans_2_3"/>
    <property type="match status" value="1"/>
</dbReference>
<dbReference type="STRING" id="446470.Snas_2964"/>
<organism evidence="9 10">
    <name type="scientific">Stackebrandtia nassauensis (strain DSM 44728 / CIP 108903 / NRRL B-16338 / NBRC 102104 / LLR-40K-21)</name>
    <dbReference type="NCBI Taxonomy" id="446470"/>
    <lineage>
        <taxon>Bacteria</taxon>
        <taxon>Bacillati</taxon>
        <taxon>Actinomycetota</taxon>
        <taxon>Actinomycetes</taxon>
        <taxon>Glycomycetales</taxon>
        <taxon>Glycomycetaceae</taxon>
        <taxon>Stackebrandtia</taxon>
    </lineage>
</organism>
<feature type="domain" description="Glycosyltransferase 2-like" evidence="8">
    <location>
        <begin position="185"/>
        <end position="378"/>
    </location>
</feature>
<keyword evidence="5 7" id="KW-1133">Transmembrane helix</keyword>
<feature type="transmembrane region" description="Helical" evidence="7">
    <location>
        <begin position="391"/>
        <end position="413"/>
    </location>
</feature>
<protein>
    <submittedName>
        <fullName evidence="9">Glycosyl transferase family 2</fullName>
    </submittedName>
</protein>